<accession>A0ABQ0A619</accession>
<dbReference type="Pfam" id="PF20582">
    <property type="entry name" value="UPF0758_N"/>
    <property type="match status" value="1"/>
</dbReference>
<gene>
    <name evidence="8" type="primary">radC_1</name>
    <name evidence="8" type="ORF">NBRC116591_09070</name>
</gene>
<dbReference type="InterPro" id="IPR020891">
    <property type="entry name" value="UPF0758_CS"/>
</dbReference>
<evidence type="ECO:0000313" key="9">
    <source>
        <dbReference type="Proteomes" id="UP001465153"/>
    </source>
</evidence>
<reference evidence="8 9" key="1">
    <citation type="submission" date="2024-04" db="EMBL/GenBank/DDBJ databases">
        <title>Draft genome sequence of Sessilibacter corallicola NBRC 116591.</title>
        <authorList>
            <person name="Miyakawa T."/>
            <person name="Kusuya Y."/>
            <person name="Miura T."/>
        </authorList>
    </citation>
    <scope>NUCLEOTIDE SEQUENCE [LARGE SCALE GENOMIC DNA]</scope>
    <source>
        <strain evidence="8 9">KU-00831-HH</strain>
    </source>
</reference>
<comment type="similarity">
    <text evidence="6">Belongs to the UPF0758 family.</text>
</comment>
<dbReference type="PROSITE" id="PS01302">
    <property type="entry name" value="UPF0758"/>
    <property type="match status" value="1"/>
</dbReference>
<dbReference type="InterPro" id="IPR001405">
    <property type="entry name" value="UPF0758"/>
</dbReference>
<dbReference type="CDD" id="cd08071">
    <property type="entry name" value="MPN_DUF2466"/>
    <property type="match status" value="1"/>
</dbReference>
<keyword evidence="1" id="KW-0645">Protease</keyword>
<protein>
    <submittedName>
        <fullName evidence="8">DNA repair protein RadC</fullName>
    </submittedName>
</protein>
<evidence type="ECO:0000256" key="3">
    <source>
        <dbReference type="ARBA" id="ARBA00022801"/>
    </source>
</evidence>
<evidence type="ECO:0000256" key="1">
    <source>
        <dbReference type="ARBA" id="ARBA00022670"/>
    </source>
</evidence>
<organism evidence="8 9">
    <name type="scientific">Sessilibacter corallicola</name>
    <dbReference type="NCBI Taxonomy" id="2904075"/>
    <lineage>
        <taxon>Bacteria</taxon>
        <taxon>Pseudomonadati</taxon>
        <taxon>Pseudomonadota</taxon>
        <taxon>Gammaproteobacteria</taxon>
        <taxon>Cellvibrionales</taxon>
        <taxon>Cellvibrionaceae</taxon>
        <taxon>Sessilibacter</taxon>
    </lineage>
</organism>
<keyword evidence="9" id="KW-1185">Reference proteome</keyword>
<dbReference type="PROSITE" id="PS50249">
    <property type="entry name" value="MPN"/>
    <property type="match status" value="1"/>
</dbReference>
<dbReference type="RefSeq" id="WP_233087934.1">
    <property type="nucleotide sequence ID" value="NZ_BAABWN010000002.1"/>
</dbReference>
<dbReference type="InterPro" id="IPR010994">
    <property type="entry name" value="RuvA_2-like"/>
</dbReference>
<evidence type="ECO:0000313" key="8">
    <source>
        <dbReference type="EMBL" id="GAA6167097.1"/>
    </source>
</evidence>
<keyword evidence="5" id="KW-0482">Metalloprotease</keyword>
<dbReference type="Gene3D" id="3.40.140.10">
    <property type="entry name" value="Cytidine Deaminase, domain 2"/>
    <property type="match status" value="1"/>
</dbReference>
<proteinExistence type="inferred from homology"/>
<evidence type="ECO:0000256" key="2">
    <source>
        <dbReference type="ARBA" id="ARBA00022723"/>
    </source>
</evidence>
<dbReference type="EMBL" id="BAABWN010000002">
    <property type="protein sequence ID" value="GAA6167097.1"/>
    <property type="molecule type" value="Genomic_DNA"/>
</dbReference>
<dbReference type="PANTHER" id="PTHR30471">
    <property type="entry name" value="DNA REPAIR PROTEIN RADC"/>
    <property type="match status" value="1"/>
</dbReference>
<evidence type="ECO:0000256" key="4">
    <source>
        <dbReference type="ARBA" id="ARBA00022833"/>
    </source>
</evidence>
<dbReference type="InterPro" id="IPR025657">
    <property type="entry name" value="RadC_JAB"/>
</dbReference>
<comment type="caution">
    <text evidence="8">The sequence shown here is derived from an EMBL/GenBank/DDBJ whole genome shotgun (WGS) entry which is preliminary data.</text>
</comment>
<keyword evidence="4" id="KW-0862">Zinc</keyword>
<evidence type="ECO:0000256" key="5">
    <source>
        <dbReference type="ARBA" id="ARBA00023049"/>
    </source>
</evidence>
<sequence>MAICDWPADQQPREKLLKNGVSILSDAELLAVFLRTGCVGKSAVDVARDLLEDFGGLRNLINADKTEFCRGKGLGEATYAQLQAVMEIAKRHIEETLNREHVLNSPQAVKDYLTAQLRHLDHETFAIIYLDSQHRLIGYENLFNGTIDGASVYSREVVKKCLDRNAAAVIFAHNHPSGVAEPSDADLRLTQRLIDALGLMDIRVLDHIIVGDGENASFAELGLI</sequence>
<name>A0ABQ0A619_9GAMM</name>
<dbReference type="InterPro" id="IPR037518">
    <property type="entry name" value="MPN"/>
</dbReference>
<dbReference type="Pfam" id="PF04002">
    <property type="entry name" value="RadC"/>
    <property type="match status" value="1"/>
</dbReference>
<dbReference type="InterPro" id="IPR046778">
    <property type="entry name" value="UPF0758_N"/>
</dbReference>
<dbReference type="NCBIfam" id="TIGR00608">
    <property type="entry name" value="radc"/>
    <property type="match status" value="1"/>
</dbReference>
<dbReference type="Proteomes" id="UP001465153">
    <property type="component" value="Unassembled WGS sequence"/>
</dbReference>
<keyword evidence="2" id="KW-0479">Metal-binding</keyword>
<keyword evidence="3" id="KW-0378">Hydrolase</keyword>
<dbReference type="PANTHER" id="PTHR30471:SF3">
    <property type="entry name" value="UPF0758 PROTEIN YEES-RELATED"/>
    <property type="match status" value="1"/>
</dbReference>
<feature type="domain" description="MPN" evidence="7">
    <location>
        <begin position="102"/>
        <end position="224"/>
    </location>
</feature>
<dbReference type="NCBIfam" id="NF000642">
    <property type="entry name" value="PRK00024.1"/>
    <property type="match status" value="1"/>
</dbReference>
<evidence type="ECO:0000256" key="6">
    <source>
        <dbReference type="RuleBase" id="RU003797"/>
    </source>
</evidence>
<dbReference type="SUPFAM" id="SSF102712">
    <property type="entry name" value="JAB1/MPN domain"/>
    <property type="match status" value="1"/>
</dbReference>
<dbReference type="SUPFAM" id="SSF47781">
    <property type="entry name" value="RuvA domain 2-like"/>
    <property type="match status" value="1"/>
</dbReference>
<evidence type="ECO:0000259" key="7">
    <source>
        <dbReference type="PROSITE" id="PS50249"/>
    </source>
</evidence>